<proteinExistence type="predicted"/>
<dbReference type="RefSeq" id="WP_204011543.1">
    <property type="nucleotide sequence ID" value="NZ_BOPG01000104.1"/>
</dbReference>
<dbReference type="EMBL" id="BOPG01000104">
    <property type="protein sequence ID" value="GIJ63926.1"/>
    <property type="molecule type" value="Genomic_DNA"/>
</dbReference>
<keyword evidence="1" id="KW-0472">Membrane</keyword>
<reference evidence="2" key="1">
    <citation type="submission" date="2021-01" db="EMBL/GenBank/DDBJ databases">
        <title>Whole genome shotgun sequence of Virgisporangium aurantiacum NBRC 16421.</title>
        <authorList>
            <person name="Komaki H."/>
            <person name="Tamura T."/>
        </authorList>
    </citation>
    <scope>NUCLEOTIDE SEQUENCE</scope>
    <source>
        <strain evidence="2">NBRC 16421</strain>
    </source>
</reference>
<evidence type="ECO:0000313" key="3">
    <source>
        <dbReference type="Proteomes" id="UP000612585"/>
    </source>
</evidence>
<comment type="caution">
    <text evidence="2">The sequence shown here is derived from an EMBL/GenBank/DDBJ whole genome shotgun (WGS) entry which is preliminary data.</text>
</comment>
<keyword evidence="1" id="KW-0812">Transmembrane</keyword>
<feature type="transmembrane region" description="Helical" evidence="1">
    <location>
        <begin position="42"/>
        <end position="64"/>
    </location>
</feature>
<name>A0A8J4E6X7_9ACTN</name>
<evidence type="ECO:0000313" key="2">
    <source>
        <dbReference type="EMBL" id="GIJ63926.1"/>
    </source>
</evidence>
<keyword evidence="3" id="KW-1185">Reference proteome</keyword>
<organism evidence="2 3">
    <name type="scientific">Virgisporangium aurantiacum</name>
    <dbReference type="NCBI Taxonomy" id="175570"/>
    <lineage>
        <taxon>Bacteria</taxon>
        <taxon>Bacillati</taxon>
        <taxon>Actinomycetota</taxon>
        <taxon>Actinomycetes</taxon>
        <taxon>Micromonosporales</taxon>
        <taxon>Micromonosporaceae</taxon>
        <taxon>Virgisporangium</taxon>
    </lineage>
</organism>
<protein>
    <submittedName>
        <fullName evidence="2">Uncharacterized protein</fullName>
    </submittedName>
</protein>
<sequence length="389" mass="41627">MTDLTDLVRSELTTLADSGPVPTDLADRAVTAGVRRRRWRRVATAGTAVAAAVAVTLVATQFIASKPLPSPDPRPAAPEARNVVFARFRGAQTAEILNPTTGGYRTVSVLVVMEPSADLRYAPVVPPDSPDGTEDATPTVDKRIGRYDTTTGEIRWYDAPYRWAAPPSISPDGRYLVAPVWNAGAGAWAVMVVDAETGDARVSNLAPETVDARNALAGGLSYDEAGVMTVSPRYSLDIVIPWLPDSRHVLIGTAIVDLDGRRTGTVPIRDEWLIAQRPNGAGALVVPRDALDTYVLTDPSGADVYRRRVDRPCTGTNPTACSLLVFGGFLGWRGPNHMLVKSPEDPGRGIDAIDVRTGERTRLTTYDAVRVIVAPADALSPPVRDAVSF</sequence>
<dbReference type="SUPFAM" id="SSF69304">
    <property type="entry name" value="Tricorn protease N-terminal domain"/>
    <property type="match status" value="1"/>
</dbReference>
<evidence type="ECO:0000256" key="1">
    <source>
        <dbReference type="SAM" id="Phobius"/>
    </source>
</evidence>
<dbReference type="SUPFAM" id="SSF82171">
    <property type="entry name" value="DPP6 N-terminal domain-like"/>
    <property type="match status" value="1"/>
</dbReference>
<keyword evidence="1" id="KW-1133">Transmembrane helix</keyword>
<gene>
    <name evidence="2" type="ORF">Vau01_114420</name>
</gene>
<dbReference type="Proteomes" id="UP000612585">
    <property type="component" value="Unassembled WGS sequence"/>
</dbReference>
<accession>A0A8J4E6X7</accession>
<dbReference type="AlphaFoldDB" id="A0A8J4E6X7"/>